<dbReference type="AlphaFoldDB" id="A0A5H2Y2N0"/>
<accession>A0A5H2Y2N0</accession>
<proteinExistence type="predicted"/>
<name>A0A5H2Y2N0_PRUDU</name>
<gene>
    <name evidence="1" type="ORF">Prudu_1161S000100</name>
</gene>
<organism evidence="1">
    <name type="scientific">Prunus dulcis</name>
    <name type="common">Almond</name>
    <name type="synonym">Amygdalus dulcis</name>
    <dbReference type="NCBI Taxonomy" id="3755"/>
    <lineage>
        <taxon>Eukaryota</taxon>
        <taxon>Viridiplantae</taxon>
        <taxon>Streptophyta</taxon>
        <taxon>Embryophyta</taxon>
        <taxon>Tracheophyta</taxon>
        <taxon>Spermatophyta</taxon>
        <taxon>Magnoliopsida</taxon>
        <taxon>eudicotyledons</taxon>
        <taxon>Gunneridae</taxon>
        <taxon>Pentapetalae</taxon>
        <taxon>rosids</taxon>
        <taxon>fabids</taxon>
        <taxon>Rosales</taxon>
        <taxon>Rosaceae</taxon>
        <taxon>Amygdaloideae</taxon>
        <taxon>Amygdaleae</taxon>
        <taxon>Prunus</taxon>
    </lineage>
</organism>
<dbReference type="EMBL" id="AP021498">
    <property type="protein sequence ID" value="BBN69761.1"/>
    <property type="molecule type" value="Genomic_DNA"/>
</dbReference>
<evidence type="ECO:0000313" key="1">
    <source>
        <dbReference type="EMBL" id="BBN69761.1"/>
    </source>
</evidence>
<protein>
    <submittedName>
        <fullName evidence="1">F-box family protein with DUF295</fullName>
    </submittedName>
</protein>
<sequence length="154" mass="16998">MFNMISEHFLGFSRLQGSSAKLYLGAETMIGPVVDPAGRFLETEEIERLEVRMAFGRTVDFHGRFRPIPTTEAAEVGKETSAVVCWFVWHRSRRSTPSEAAGSSAKLYLGAETMIGPVVDPAGRFLGDTKWSELLRSLGGLLLKFCRAPDTSLD</sequence>
<reference evidence="1" key="1">
    <citation type="journal article" date="2019" name="Science">
        <title>Mutation of a bHLH transcription factor allowed almond domestication.</title>
        <authorList>
            <person name="Sanchez-Perez R."/>
            <person name="Pavan S."/>
            <person name="Mazzeo R."/>
            <person name="Moldovan C."/>
            <person name="Aiese Cigliano R."/>
            <person name="Del Cueto J."/>
            <person name="Ricciardi F."/>
            <person name="Lotti C."/>
            <person name="Ricciardi L."/>
            <person name="Dicenta F."/>
            <person name="Lopez-Marques R.L."/>
            <person name="Lindberg Moller B."/>
        </authorList>
    </citation>
    <scope>NUCLEOTIDE SEQUENCE</scope>
</reference>